<sequence>MVRQSASSCGSSRDITSQDCWRQKTHLEVVGIHVQLLGVQHAQLRVGGLDVVHVLHGPVQPLKHHLAVGGDHGVALDGGGVVQVSEAAEVALSPGIHNQTPVRRTSGQFKSIYHISFRQTALSVRSACKRNQYGFTLE</sequence>
<dbReference type="AlphaFoldDB" id="A0AAY4CI12"/>
<protein>
    <submittedName>
        <fullName evidence="1">Uncharacterized protein</fullName>
    </submittedName>
</protein>
<proteinExistence type="predicted"/>
<name>A0AAY4CI12_9TELE</name>
<reference evidence="1 2" key="1">
    <citation type="submission" date="2020-06" db="EMBL/GenBank/DDBJ databases">
        <authorList>
            <consortium name="Wellcome Sanger Institute Data Sharing"/>
        </authorList>
    </citation>
    <scope>NUCLEOTIDE SEQUENCE [LARGE SCALE GENOMIC DNA]</scope>
</reference>
<dbReference type="GeneTree" id="ENSGT00940000176976"/>
<evidence type="ECO:0000313" key="2">
    <source>
        <dbReference type="Proteomes" id="UP000694580"/>
    </source>
</evidence>
<keyword evidence="2" id="KW-1185">Reference proteome</keyword>
<reference evidence="1" key="3">
    <citation type="submission" date="2025-09" db="UniProtKB">
        <authorList>
            <consortium name="Ensembl"/>
        </authorList>
    </citation>
    <scope>IDENTIFICATION</scope>
</reference>
<dbReference type="Proteomes" id="UP000694580">
    <property type="component" value="Chromosome 7"/>
</dbReference>
<reference evidence="1" key="2">
    <citation type="submission" date="2025-08" db="UniProtKB">
        <authorList>
            <consortium name="Ensembl"/>
        </authorList>
    </citation>
    <scope>IDENTIFICATION</scope>
</reference>
<evidence type="ECO:0000313" key="1">
    <source>
        <dbReference type="Ensembl" id="ENSDCDP00010032738.1"/>
    </source>
</evidence>
<accession>A0AAY4CI12</accession>
<organism evidence="1 2">
    <name type="scientific">Denticeps clupeoides</name>
    <name type="common">denticle herring</name>
    <dbReference type="NCBI Taxonomy" id="299321"/>
    <lineage>
        <taxon>Eukaryota</taxon>
        <taxon>Metazoa</taxon>
        <taxon>Chordata</taxon>
        <taxon>Craniata</taxon>
        <taxon>Vertebrata</taxon>
        <taxon>Euteleostomi</taxon>
        <taxon>Actinopterygii</taxon>
        <taxon>Neopterygii</taxon>
        <taxon>Teleostei</taxon>
        <taxon>Clupei</taxon>
        <taxon>Clupeiformes</taxon>
        <taxon>Denticipitoidei</taxon>
        <taxon>Denticipitidae</taxon>
        <taxon>Denticeps</taxon>
    </lineage>
</organism>
<dbReference type="Ensembl" id="ENSDCDT00010040621.1">
    <property type="protein sequence ID" value="ENSDCDP00010032738.1"/>
    <property type="gene ID" value="ENSDCDG00010020963.1"/>
</dbReference>